<dbReference type="Proteomes" id="UP000076128">
    <property type="component" value="Chromosome"/>
</dbReference>
<evidence type="ECO:0000256" key="4">
    <source>
        <dbReference type="ARBA" id="ARBA00022842"/>
    </source>
</evidence>
<dbReference type="PANTHER" id="PTHR12629:SF0">
    <property type="entry name" value="DIPHOSPHOINOSITOL-POLYPHOSPHATE DIPHOSPHATASE"/>
    <property type="match status" value="1"/>
</dbReference>
<reference evidence="6 7" key="1">
    <citation type="submission" date="2015-09" db="EMBL/GenBank/DDBJ databases">
        <title>Complete genome sequence of Defluviimonas alba cai42t isolated from an oilfield in Xinjiang.</title>
        <authorList>
            <person name="Geng S."/>
            <person name="Pan X."/>
            <person name="Wu X."/>
        </authorList>
    </citation>
    <scope>NUCLEOTIDE SEQUENCE [LARGE SCALE GENOMIC DNA]</scope>
    <source>
        <strain evidence="7">cai42</strain>
    </source>
</reference>
<keyword evidence="7" id="KW-1185">Reference proteome</keyword>
<dbReference type="InterPro" id="IPR015797">
    <property type="entry name" value="NUDIX_hydrolase-like_dom_sf"/>
</dbReference>
<evidence type="ECO:0000256" key="1">
    <source>
        <dbReference type="ARBA" id="ARBA00001946"/>
    </source>
</evidence>
<dbReference type="GO" id="GO:0046872">
    <property type="term" value="F:metal ion binding"/>
    <property type="evidence" value="ECO:0007669"/>
    <property type="project" value="UniProtKB-KW"/>
</dbReference>
<evidence type="ECO:0000259" key="5">
    <source>
        <dbReference type="PROSITE" id="PS51462"/>
    </source>
</evidence>
<dbReference type="STRING" id="1335048.AKL17_0852"/>
<dbReference type="AlphaFoldDB" id="A0A159YZW5"/>
<keyword evidence="3 6" id="KW-0378">Hydrolase</keyword>
<dbReference type="InterPro" id="IPR000086">
    <property type="entry name" value="NUDIX_hydrolase_dom"/>
</dbReference>
<dbReference type="PROSITE" id="PS51462">
    <property type="entry name" value="NUDIX"/>
    <property type="match status" value="1"/>
</dbReference>
<evidence type="ECO:0000313" key="6">
    <source>
        <dbReference type="EMBL" id="AMY68111.1"/>
    </source>
</evidence>
<dbReference type="CDD" id="cd04666">
    <property type="entry name" value="NUDIX_DIPP2_like_Nudt4"/>
    <property type="match status" value="1"/>
</dbReference>
<dbReference type="SUPFAM" id="SSF55811">
    <property type="entry name" value="Nudix"/>
    <property type="match status" value="1"/>
</dbReference>
<organism evidence="6 7">
    <name type="scientific">Frigidibacter mobilis</name>
    <dbReference type="NCBI Taxonomy" id="1335048"/>
    <lineage>
        <taxon>Bacteria</taxon>
        <taxon>Pseudomonadati</taxon>
        <taxon>Pseudomonadota</taxon>
        <taxon>Alphaproteobacteria</taxon>
        <taxon>Rhodobacterales</taxon>
        <taxon>Paracoccaceae</taxon>
        <taxon>Frigidibacter</taxon>
    </lineage>
</organism>
<accession>A0A159YZW5</accession>
<dbReference type="GO" id="GO:0005737">
    <property type="term" value="C:cytoplasm"/>
    <property type="evidence" value="ECO:0007669"/>
    <property type="project" value="TreeGrafter"/>
</dbReference>
<keyword evidence="4" id="KW-0460">Magnesium</keyword>
<dbReference type="RefSeq" id="WP_236938021.1">
    <property type="nucleotide sequence ID" value="NZ_CP012661.1"/>
</dbReference>
<name>A0A159YZW5_9RHOB</name>
<evidence type="ECO:0000256" key="2">
    <source>
        <dbReference type="ARBA" id="ARBA00022723"/>
    </source>
</evidence>
<comment type="cofactor">
    <cofactor evidence="1">
        <name>Mg(2+)</name>
        <dbReference type="ChEBI" id="CHEBI:18420"/>
    </cofactor>
</comment>
<dbReference type="Gene3D" id="3.90.79.10">
    <property type="entry name" value="Nucleoside Triphosphate Pyrophosphohydrolase"/>
    <property type="match status" value="1"/>
</dbReference>
<gene>
    <name evidence="6" type="ORF">AKL17_0852</name>
</gene>
<dbReference type="Pfam" id="PF00293">
    <property type="entry name" value="NUDIX"/>
    <property type="match status" value="1"/>
</dbReference>
<dbReference type="KEGG" id="daa:AKL17_0852"/>
<sequence>MRWGAALLAGVTALMGRRPPRLQVAALCLRERGGVQEVLLITSLDTGRWVLPKGWPMRGRSLGGAALREAWEEAGVNGAVTHEPLGHYGYAKRSRAGLARRVKVAVYPVQVRRMERGYPEEGRRKLAWVTPAKAAALVREPELAALLAELPARLAVVPEGGGP</sequence>
<dbReference type="EMBL" id="CP012661">
    <property type="protein sequence ID" value="AMY68111.1"/>
    <property type="molecule type" value="Genomic_DNA"/>
</dbReference>
<protein>
    <submittedName>
        <fullName evidence="6">NUDIX hydrolase</fullName>
    </submittedName>
</protein>
<dbReference type="InterPro" id="IPR047198">
    <property type="entry name" value="DDP-like_NUDIX"/>
</dbReference>
<evidence type="ECO:0000313" key="7">
    <source>
        <dbReference type="Proteomes" id="UP000076128"/>
    </source>
</evidence>
<dbReference type="GO" id="GO:0016462">
    <property type="term" value="F:pyrophosphatase activity"/>
    <property type="evidence" value="ECO:0007669"/>
    <property type="project" value="InterPro"/>
</dbReference>
<dbReference type="PATRIC" id="fig|1335048.3.peg.884"/>
<feature type="domain" description="Nudix hydrolase" evidence="5">
    <location>
        <begin position="19"/>
        <end position="151"/>
    </location>
</feature>
<evidence type="ECO:0000256" key="3">
    <source>
        <dbReference type="ARBA" id="ARBA00022801"/>
    </source>
</evidence>
<proteinExistence type="predicted"/>
<keyword evidence="2" id="KW-0479">Metal-binding</keyword>
<dbReference type="PANTHER" id="PTHR12629">
    <property type="entry name" value="DIPHOSPHOINOSITOL POLYPHOSPHATE PHOSPHOHYDROLASE"/>
    <property type="match status" value="1"/>
</dbReference>